<comment type="caution">
    <text evidence="1">The sequence shown here is derived from an EMBL/GenBank/DDBJ whole genome shotgun (WGS) entry which is preliminary data.</text>
</comment>
<protein>
    <recommendedName>
        <fullName evidence="2">YjbQ family protein</fullName>
    </recommendedName>
</protein>
<name>A0A7C2V953_9CREN</name>
<organism evidence="1">
    <name type="scientific">Ignisphaera aggregans</name>
    <dbReference type="NCBI Taxonomy" id="334771"/>
    <lineage>
        <taxon>Archaea</taxon>
        <taxon>Thermoproteota</taxon>
        <taxon>Thermoprotei</taxon>
        <taxon>Desulfurococcales</taxon>
        <taxon>Desulfurococcaceae</taxon>
        <taxon>Ignisphaera</taxon>
    </lineage>
</organism>
<dbReference type="InterPro" id="IPR001602">
    <property type="entry name" value="UPF0047_YjbQ-like"/>
</dbReference>
<evidence type="ECO:0000313" key="1">
    <source>
        <dbReference type="EMBL" id="HEW52990.1"/>
    </source>
</evidence>
<sequence length="133" mass="14798">MVTFVCLDVKIYRLTFESPGYTVLDITSHIAEIVHQTGFYKGTAIIYTNEEGCAVIEIEYAPDLLEDLELFLKKLGCIEENLCDVILGRSVVIPVVNGSMFLGRFKNLAFIDISRKAGNKALVMVLEGIFKSS</sequence>
<proteinExistence type="predicted"/>
<dbReference type="Gene3D" id="2.60.120.460">
    <property type="entry name" value="YjbQ-like"/>
    <property type="match status" value="1"/>
</dbReference>
<dbReference type="EMBL" id="DSGT01000007">
    <property type="protein sequence ID" value="HEW52990.1"/>
    <property type="molecule type" value="Genomic_DNA"/>
</dbReference>
<gene>
    <name evidence="1" type="ORF">ENO77_02300</name>
</gene>
<dbReference type="InterPro" id="IPR035917">
    <property type="entry name" value="YjbQ-like_sf"/>
</dbReference>
<accession>A0A7C2V953</accession>
<dbReference type="SUPFAM" id="SSF111038">
    <property type="entry name" value="YjbQ-like"/>
    <property type="match status" value="1"/>
</dbReference>
<evidence type="ECO:0008006" key="2">
    <source>
        <dbReference type="Google" id="ProtNLM"/>
    </source>
</evidence>
<dbReference type="Pfam" id="PF01894">
    <property type="entry name" value="YjbQ"/>
    <property type="match status" value="1"/>
</dbReference>
<reference evidence="1" key="1">
    <citation type="journal article" date="2020" name="mSystems">
        <title>Genome- and Community-Level Interaction Insights into Carbon Utilization and Element Cycling Functions of Hydrothermarchaeota in Hydrothermal Sediment.</title>
        <authorList>
            <person name="Zhou Z."/>
            <person name="Liu Y."/>
            <person name="Xu W."/>
            <person name="Pan J."/>
            <person name="Luo Z.H."/>
            <person name="Li M."/>
        </authorList>
    </citation>
    <scope>NUCLEOTIDE SEQUENCE [LARGE SCALE GENOMIC DNA]</scope>
    <source>
        <strain evidence="1">SpSt-16</strain>
    </source>
</reference>
<dbReference type="AlphaFoldDB" id="A0A7C2V953"/>